<evidence type="ECO:0000256" key="1">
    <source>
        <dbReference type="ARBA" id="ARBA00005878"/>
    </source>
</evidence>
<dbReference type="PANTHER" id="PTHR13393:SF0">
    <property type="entry name" value="RNA N6-ADENOSINE-METHYLTRANSFERASE METTL16"/>
    <property type="match status" value="1"/>
</dbReference>
<dbReference type="EC" id="2.1.1.-" evidence="5"/>
<accession>A0ABU6SHC1</accession>
<feature type="region of interest" description="Disordered" evidence="6">
    <location>
        <begin position="1"/>
        <end position="26"/>
    </location>
</feature>
<reference evidence="7 8" key="1">
    <citation type="journal article" date="2023" name="Plants (Basel)">
        <title>Bridging the Gap: Combining Genomics and Transcriptomics Approaches to Understand Stylosanthes scabra, an Orphan Legume from the Brazilian Caatinga.</title>
        <authorList>
            <person name="Ferreira-Neto J.R.C."/>
            <person name="da Silva M.D."/>
            <person name="Binneck E."/>
            <person name="de Melo N.F."/>
            <person name="da Silva R.H."/>
            <person name="de Melo A.L.T.M."/>
            <person name="Pandolfi V."/>
            <person name="Bustamante F.O."/>
            <person name="Brasileiro-Vidal A.C."/>
            <person name="Benko-Iseppon A.M."/>
        </authorList>
    </citation>
    <scope>NUCLEOTIDE SEQUENCE [LARGE SCALE GENOMIC DNA]</scope>
    <source>
        <tissue evidence="7">Leaves</tissue>
    </source>
</reference>
<evidence type="ECO:0000256" key="3">
    <source>
        <dbReference type="ARBA" id="ARBA00022679"/>
    </source>
</evidence>
<dbReference type="Proteomes" id="UP001341840">
    <property type="component" value="Unassembled WGS sequence"/>
</dbReference>
<evidence type="ECO:0000313" key="7">
    <source>
        <dbReference type="EMBL" id="MED6135802.1"/>
    </source>
</evidence>
<dbReference type="InterPro" id="IPR017182">
    <property type="entry name" value="METTL16/PsiM"/>
</dbReference>
<dbReference type="PIRSF" id="PIRSF037350">
    <property type="entry name" value="Mtase_ZK1128_prd"/>
    <property type="match status" value="1"/>
</dbReference>
<dbReference type="EMBL" id="JASCZI010060755">
    <property type="protein sequence ID" value="MED6135802.1"/>
    <property type="molecule type" value="Genomic_DNA"/>
</dbReference>
<dbReference type="Pfam" id="PF05971">
    <property type="entry name" value="Methyltransf_10"/>
    <property type="match status" value="2"/>
</dbReference>
<organism evidence="7 8">
    <name type="scientific">Stylosanthes scabra</name>
    <dbReference type="NCBI Taxonomy" id="79078"/>
    <lineage>
        <taxon>Eukaryota</taxon>
        <taxon>Viridiplantae</taxon>
        <taxon>Streptophyta</taxon>
        <taxon>Embryophyta</taxon>
        <taxon>Tracheophyta</taxon>
        <taxon>Spermatophyta</taxon>
        <taxon>Magnoliopsida</taxon>
        <taxon>eudicotyledons</taxon>
        <taxon>Gunneridae</taxon>
        <taxon>Pentapetalae</taxon>
        <taxon>rosids</taxon>
        <taxon>fabids</taxon>
        <taxon>Fabales</taxon>
        <taxon>Fabaceae</taxon>
        <taxon>Papilionoideae</taxon>
        <taxon>50 kb inversion clade</taxon>
        <taxon>dalbergioids sensu lato</taxon>
        <taxon>Dalbergieae</taxon>
        <taxon>Pterocarpus clade</taxon>
        <taxon>Stylosanthes</taxon>
    </lineage>
</organism>
<name>A0ABU6SHC1_9FABA</name>
<dbReference type="InterPro" id="IPR010286">
    <property type="entry name" value="METTL16/RlmF"/>
</dbReference>
<protein>
    <recommendedName>
        <fullName evidence="5">U6 small nuclear RNA (adenine-(43)-N(6))-methyltransferase</fullName>
        <ecNumber evidence="5">2.1.1.-</ecNumber>
    </recommendedName>
</protein>
<comment type="caution">
    <text evidence="7">The sequence shown here is derived from an EMBL/GenBank/DDBJ whole genome shotgun (WGS) entry which is preliminary data.</text>
</comment>
<dbReference type="SUPFAM" id="SSF53335">
    <property type="entry name" value="S-adenosyl-L-methionine-dependent methyltransferases"/>
    <property type="match status" value="1"/>
</dbReference>
<evidence type="ECO:0000256" key="2">
    <source>
        <dbReference type="ARBA" id="ARBA00022603"/>
    </source>
</evidence>
<evidence type="ECO:0000256" key="4">
    <source>
        <dbReference type="ARBA" id="ARBA00022691"/>
    </source>
</evidence>
<sequence length="482" mass="53563">MGGNGKKRKREKQRATIHPNNKYAEAPPDFAQLASLYPSFRPYVKYSPHSDTRPSLDWTDFNATRELSRVLLLHDHNLHWWIPDAQLCPTIPNRSNYIHWLNDLLSSHIIPTNSLDSQQGQVRGFDIGTGANCIYPLLGASLLGWSFVASDVTDVAIEWATRNVNNNPHIADLIEIRKVEHSKKEAPCVDEVGPPLPSIPLDSNVHENKNYDGPPILVGVVRDDEKFDFCMCNPPFFESLGEAGLNPKTSCGGTSSEMVCPGGEKAFVARIIEDSVELKHQFRWFTSMVGRKSSLKSLVSKLWEVGVTIVKTTEFVQGRTSRWGLAWSFLPPIQKPSISLPQKNNMSFMLEGLQRQHGAINVLEAVKSYFSLHGLSSTLNTSAFTVDVVASKDECDSILKNDSSVINKSIDFQPTGETSNGSRLNLSSNGSSLRISVFQQIPGTLLVKGSLQDKRSPLSGEFAAIFQKLEEALRHEFCRRSA</sequence>
<dbReference type="Gene3D" id="3.40.50.150">
    <property type="entry name" value="Vaccinia Virus protein VP39"/>
    <property type="match status" value="1"/>
</dbReference>
<dbReference type="PANTHER" id="PTHR13393">
    <property type="entry name" value="SAM-DEPENDENT METHYLTRANSFERASE"/>
    <property type="match status" value="1"/>
</dbReference>
<proteinExistence type="inferred from homology"/>
<evidence type="ECO:0000313" key="8">
    <source>
        <dbReference type="Proteomes" id="UP001341840"/>
    </source>
</evidence>
<keyword evidence="8" id="KW-1185">Reference proteome</keyword>
<keyword evidence="3 5" id="KW-0808">Transferase</keyword>
<keyword evidence="2 5" id="KW-0489">Methyltransferase</keyword>
<comment type="similarity">
    <text evidence="1 5">Belongs to the methyltransferase superfamily. METTL16/RlmF family.</text>
</comment>
<evidence type="ECO:0000256" key="5">
    <source>
        <dbReference type="PIRNR" id="PIRNR037350"/>
    </source>
</evidence>
<keyword evidence="4" id="KW-0949">S-adenosyl-L-methionine</keyword>
<feature type="compositionally biased region" description="Basic residues" evidence="6">
    <location>
        <begin position="1"/>
        <end position="12"/>
    </location>
</feature>
<gene>
    <name evidence="7" type="ORF">PIB30_050002</name>
</gene>
<dbReference type="InterPro" id="IPR029063">
    <property type="entry name" value="SAM-dependent_MTases_sf"/>
</dbReference>
<evidence type="ECO:0000256" key="6">
    <source>
        <dbReference type="SAM" id="MobiDB-lite"/>
    </source>
</evidence>